<organism evidence="2 3">
    <name type="scientific">Emticicia aquatilis</name>
    <dbReference type="NCBI Taxonomy" id="1537369"/>
    <lineage>
        <taxon>Bacteria</taxon>
        <taxon>Pseudomonadati</taxon>
        <taxon>Bacteroidota</taxon>
        <taxon>Cytophagia</taxon>
        <taxon>Cytophagales</taxon>
        <taxon>Leadbetterellaceae</taxon>
        <taxon>Emticicia</taxon>
    </lineage>
</organism>
<reference evidence="2" key="2">
    <citation type="submission" date="2020-09" db="EMBL/GenBank/DDBJ databases">
        <authorList>
            <person name="Sun Q."/>
            <person name="Zhou Y."/>
        </authorList>
    </citation>
    <scope>NUCLEOTIDE SEQUENCE</scope>
    <source>
        <strain evidence="2">CGMCC 1.15958</strain>
    </source>
</reference>
<evidence type="ECO:0000313" key="3">
    <source>
        <dbReference type="Proteomes" id="UP000609064"/>
    </source>
</evidence>
<name>A0A916YRL0_9BACT</name>
<sequence length="613" mass="70890">MKYLFIIFVLFLNTALAQKSLSDSLDSGKSVEDSIMYSKLKQKMNKSKVGKSIYGAVFRDVYNSNQNKEIKEIEINPFEKYDGKIIGKIIIKKLEIFGPSVNDTTRKGSKIEHFASKTFHYNTREKVIRQSFLLFNEGDKLNPQTLKDNERLLRANPIIHDARIYIIERPNANWMVDVLVLTQDVWSINFDVSGDSFRNFMFGFEDRNFQGRGHSFLNKITWKADDPYQRLGWRSIYTLPYIGRSFISGQLKLINERDLAQYSAQIFRPFLTVETRNAGSVELGYTRVREYKKLIINKIDSAFTYPVSYFYSDVWYGRAFRLDPMQRSKQLIVALRRSSFEYRKRPEVSVDTNKIYWNRTNWLASIGYSNRNYQRDFLIYGFGRTEDVPVGNLFAFTLGTENTEFGNRGYAGMQFAKGKYLPADKGYLYVLANAGTYLKQKQTQQGVVGIQSFYFSPLMRIGKSQTRQFINLGFTYGFNRDALDYLNISGRDGIVGVNSEGLRGDKRLTLGFETVLFSHKSIFGFRIAHFAFANLGLVSLKDKLLIESKVYQGYGIGFRIRNENLTFNTFQIRLGYYPNIPDISSPFRFAFDGSQPLKLRDFDISAPSIIPLR</sequence>
<evidence type="ECO:0000256" key="1">
    <source>
        <dbReference type="SAM" id="SignalP"/>
    </source>
</evidence>
<comment type="caution">
    <text evidence="2">The sequence shown here is derived from an EMBL/GenBank/DDBJ whole genome shotgun (WGS) entry which is preliminary data.</text>
</comment>
<dbReference type="AlphaFoldDB" id="A0A916YRL0"/>
<proteinExistence type="predicted"/>
<protein>
    <submittedName>
        <fullName evidence="2">Uncharacterized protein</fullName>
    </submittedName>
</protein>
<gene>
    <name evidence="2" type="ORF">GCM10011514_22690</name>
</gene>
<dbReference type="EMBL" id="BMKK01000004">
    <property type="protein sequence ID" value="GGD58105.1"/>
    <property type="molecule type" value="Genomic_DNA"/>
</dbReference>
<feature type="chain" id="PRO_5037895922" evidence="1">
    <location>
        <begin position="18"/>
        <end position="613"/>
    </location>
</feature>
<keyword evidence="1" id="KW-0732">Signal</keyword>
<reference evidence="2" key="1">
    <citation type="journal article" date="2014" name="Int. J. Syst. Evol. Microbiol.">
        <title>Complete genome sequence of Corynebacterium casei LMG S-19264T (=DSM 44701T), isolated from a smear-ripened cheese.</title>
        <authorList>
            <consortium name="US DOE Joint Genome Institute (JGI-PGF)"/>
            <person name="Walter F."/>
            <person name="Albersmeier A."/>
            <person name="Kalinowski J."/>
            <person name="Ruckert C."/>
        </authorList>
    </citation>
    <scope>NUCLEOTIDE SEQUENCE</scope>
    <source>
        <strain evidence="2">CGMCC 1.15958</strain>
    </source>
</reference>
<feature type="signal peptide" evidence="1">
    <location>
        <begin position="1"/>
        <end position="17"/>
    </location>
</feature>
<evidence type="ECO:0000313" key="2">
    <source>
        <dbReference type="EMBL" id="GGD58105.1"/>
    </source>
</evidence>
<keyword evidence="3" id="KW-1185">Reference proteome</keyword>
<accession>A0A916YRL0</accession>
<dbReference type="Proteomes" id="UP000609064">
    <property type="component" value="Unassembled WGS sequence"/>
</dbReference>
<dbReference type="RefSeq" id="WP_188766198.1">
    <property type="nucleotide sequence ID" value="NZ_BMKK01000004.1"/>
</dbReference>